<feature type="compositionally biased region" description="Low complexity" evidence="1">
    <location>
        <begin position="312"/>
        <end position="323"/>
    </location>
</feature>
<evidence type="ECO:0000256" key="1">
    <source>
        <dbReference type="SAM" id="MobiDB-lite"/>
    </source>
</evidence>
<evidence type="ECO:0000313" key="2">
    <source>
        <dbReference type="EMBL" id="CAF9930927.1"/>
    </source>
</evidence>
<gene>
    <name evidence="2" type="ORF">HETSPECPRED_007748</name>
</gene>
<organism evidence="2 3">
    <name type="scientific">Heterodermia speciosa</name>
    <dbReference type="NCBI Taxonomy" id="116794"/>
    <lineage>
        <taxon>Eukaryota</taxon>
        <taxon>Fungi</taxon>
        <taxon>Dikarya</taxon>
        <taxon>Ascomycota</taxon>
        <taxon>Pezizomycotina</taxon>
        <taxon>Lecanoromycetes</taxon>
        <taxon>OSLEUM clade</taxon>
        <taxon>Lecanoromycetidae</taxon>
        <taxon>Caliciales</taxon>
        <taxon>Physciaceae</taxon>
        <taxon>Heterodermia</taxon>
    </lineage>
</organism>
<dbReference type="AlphaFoldDB" id="A0A8H3FTR1"/>
<feature type="region of interest" description="Disordered" evidence="1">
    <location>
        <begin position="403"/>
        <end position="433"/>
    </location>
</feature>
<keyword evidence="3" id="KW-1185">Reference proteome</keyword>
<feature type="compositionally biased region" description="Low complexity" evidence="1">
    <location>
        <begin position="268"/>
        <end position="278"/>
    </location>
</feature>
<sequence length="448" mass="47250">MPKDSHLLPPWSQALLRAARMGQVFRPPAPPVEEDKEPGDDEDADGDIEPGFVATKWGLVPRHLEGPEPEFLAKRRKGLSSIYGAVSGAVGASNQMRKTKIKKIDSEGHEYVLEALVPEGQTVQGEVATAETTLSEAPAPGTVVEGVGIVNAEGVVIAGERVQPTPPRRKPPPPKRKAKGPGRGRKKKVAFASGPNGAIPSRDLNGPSSGVISEEGTGITNSGSDQPAGDGDVEMGEDSMLQDGEEASEDDEEGEEGEEGDREDGELSPSPAAAAASPWQQPPEPNSEPTLGQSPVKPDHEVLEAQTKRDPSSSPDLPLAAAAQNLQPPVIHIQPAESVEIPGIVSVPEPHAVEPQVAPFIEPVSTESPLETAEPVVIEDPPELVFVEPPPQTTSPAVEAELPAEHNLLDGLVEPKASTNEQASSILHFPDGEEDLLGSLERHLDKRS</sequence>
<dbReference type="EMBL" id="CAJPDS010000057">
    <property type="protein sequence ID" value="CAF9930927.1"/>
    <property type="molecule type" value="Genomic_DNA"/>
</dbReference>
<feature type="region of interest" description="Disordered" evidence="1">
    <location>
        <begin position="158"/>
        <end position="323"/>
    </location>
</feature>
<name>A0A8H3FTR1_9LECA</name>
<reference evidence="2" key="1">
    <citation type="submission" date="2021-03" db="EMBL/GenBank/DDBJ databases">
        <authorList>
            <person name="Tagirdzhanova G."/>
        </authorList>
    </citation>
    <scope>NUCLEOTIDE SEQUENCE</scope>
</reference>
<accession>A0A8H3FTR1</accession>
<proteinExistence type="predicted"/>
<dbReference type="OrthoDB" id="275715at2759"/>
<evidence type="ECO:0000313" key="3">
    <source>
        <dbReference type="Proteomes" id="UP000664521"/>
    </source>
</evidence>
<dbReference type="Proteomes" id="UP000664521">
    <property type="component" value="Unassembled WGS sequence"/>
</dbReference>
<feature type="compositionally biased region" description="Acidic residues" evidence="1">
    <location>
        <begin position="243"/>
        <end position="266"/>
    </location>
</feature>
<feature type="compositionally biased region" description="Acidic residues" evidence="1">
    <location>
        <begin position="32"/>
        <end position="48"/>
    </location>
</feature>
<feature type="compositionally biased region" description="Basic and acidic residues" evidence="1">
    <location>
        <begin position="297"/>
        <end position="311"/>
    </location>
</feature>
<comment type="caution">
    <text evidence="2">The sequence shown here is derived from an EMBL/GenBank/DDBJ whole genome shotgun (WGS) entry which is preliminary data.</text>
</comment>
<protein>
    <submittedName>
        <fullName evidence="2">Uncharacterized protein</fullName>
    </submittedName>
</protein>
<feature type="region of interest" description="Disordered" evidence="1">
    <location>
        <begin position="19"/>
        <end position="50"/>
    </location>
</feature>
<feature type="compositionally biased region" description="Basic residues" evidence="1">
    <location>
        <begin position="167"/>
        <end position="189"/>
    </location>
</feature>